<comment type="caution">
    <text evidence="1">The sequence shown here is derived from an EMBL/GenBank/DDBJ whole genome shotgun (WGS) entry which is preliminary data.</text>
</comment>
<organism evidence="1 2">
    <name type="scientific">Ramazzottius varieornatus</name>
    <name type="common">Water bear</name>
    <name type="synonym">Tardigrade</name>
    <dbReference type="NCBI Taxonomy" id="947166"/>
    <lineage>
        <taxon>Eukaryota</taxon>
        <taxon>Metazoa</taxon>
        <taxon>Ecdysozoa</taxon>
        <taxon>Tardigrada</taxon>
        <taxon>Eutardigrada</taxon>
        <taxon>Parachela</taxon>
        <taxon>Hypsibioidea</taxon>
        <taxon>Ramazzottiidae</taxon>
        <taxon>Ramazzottius</taxon>
    </lineage>
</organism>
<dbReference type="EMBL" id="BDGG01000001">
    <property type="protein sequence ID" value="GAU89637.1"/>
    <property type="molecule type" value="Genomic_DNA"/>
</dbReference>
<protein>
    <submittedName>
        <fullName evidence="1">Uncharacterized protein</fullName>
    </submittedName>
</protein>
<dbReference type="Proteomes" id="UP000186922">
    <property type="component" value="Unassembled WGS sequence"/>
</dbReference>
<evidence type="ECO:0000313" key="1">
    <source>
        <dbReference type="EMBL" id="GAU89637.1"/>
    </source>
</evidence>
<gene>
    <name evidence="1" type="primary">RvY_02166-1</name>
    <name evidence="1" type="synonym">RvY_02166.1</name>
    <name evidence="1" type="ORF">RvY_02166</name>
</gene>
<accession>A0A1D1UQT6</accession>
<dbReference type="AlphaFoldDB" id="A0A1D1UQT6"/>
<sequence>MAESVHPAVRHVFPRKDQVSPTGLMGDYSTVVAYKQKVQDATTDNFPFQTKVRSLKGSLPDMKNRWVSHMCYWQSLYE</sequence>
<name>A0A1D1UQT6_RAMVA</name>
<reference evidence="1 2" key="1">
    <citation type="journal article" date="2016" name="Nat. Commun.">
        <title>Extremotolerant tardigrade genome and improved radiotolerance of human cultured cells by tardigrade-unique protein.</title>
        <authorList>
            <person name="Hashimoto T."/>
            <person name="Horikawa D.D."/>
            <person name="Saito Y."/>
            <person name="Kuwahara H."/>
            <person name="Kozuka-Hata H."/>
            <person name="Shin-I T."/>
            <person name="Minakuchi Y."/>
            <person name="Ohishi K."/>
            <person name="Motoyama A."/>
            <person name="Aizu T."/>
            <person name="Enomoto A."/>
            <person name="Kondo K."/>
            <person name="Tanaka S."/>
            <person name="Hara Y."/>
            <person name="Koshikawa S."/>
            <person name="Sagara H."/>
            <person name="Miura T."/>
            <person name="Yokobori S."/>
            <person name="Miyagawa K."/>
            <person name="Suzuki Y."/>
            <person name="Kubo T."/>
            <person name="Oyama M."/>
            <person name="Kohara Y."/>
            <person name="Fujiyama A."/>
            <person name="Arakawa K."/>
            <person name="Katayama T."/>
            <person name="Toyoda A."/>
            <person name="Kunieda T."/>
        </authorList>
    </citation>
    <scope>NUCLEOTIDE SEQUENCE [LARGE SCALE GENOMIC DNA]</scope>
    <source>
        <strain evidence="1 2">YOKOZUNA-1</strain>
    </source>
</reference>
<keyword evidence="2" id="KW-1185">Reference proteome</keyword>
<proteinExistence type="predicted"/>
<evidence type="ECO:0000313" key="2">
    <source>
        <dbReference type="Proteomes" id="UP000186922"/>
    </source>
</evidence>